<dbReference type="SMART" id="SM00320">
    <property type="entry name" value="WD40"/>
    <property type="match status" value="6"/>
</dbReference>
<feature type="region of interest" description="Disordered" evidence="4">
    <location>
        <begin position="10"/>
        <end position="108"/>
    </location>
</feature>
<dbReference type="InterPro" id="IPR001680">
    <property type="entry name" value="WD40_rpt"/>
</dbReference>
<evidence type="ECO:0000256" key="3">
    <source>
        <dbReference type="PROSITE-ProRule" id="PRU00221"/>
    </source>
</evidence>
<feature type="compositionally biased region" description="Acidic residues" evidence="4">
    <location>
        <begin position="673"/>
        <end position="683"/>
    </location>
</feature>
<feature type="region of interest" description="Disordered" evidence="4">
    <location>
        <begin position="660"/>
        <end position="683"/>
    </location>
</feature>
<feature type="compositionally biased region" description="Acidic residues" evidence="4">
    <location>
        <begin position="77"/>
        <end position="96"/>
    </location>
</feature>
<comment type="caution">
    <text evidence="5">The sequence shown here is derived from an EMBL/GenBank/DDBJ whole genome shotgun (WGS) entry which is preliminary data.</text>
</comment>
<organism evidence="5 6">
    <name type="scientific">Dentipellis fragilis</name>
    <dbReference type="NCBI Taxonomy" id="205917"/>
    <lineage>
        <taxon>Eukaryota</taxon>
        <taxon>Fungi</taxon>
        <taxon>Dikarya</taxon>
        <taxon>Basidiomycota</taxon>
        <taxon>Agaricomycotina</taxon>
        <taxon>Agaricomycetes</taxon>
        <taxon>Russulales</taxon>
        <taxon>Hericiaceae</taxon>
        <taxon>Dentipellis</taxon>
    </lineage>
</organism>
<evidence type="ECO:0000313" key="5">
    <source>
        <dbReference type="EMBL" id="TFY72638.1"/>
    </source>
</evidence>
<evidence type="ECO:0000256" key="1">
    <source>
        <dbReference type="ARBA" id="ARBA00022574"/>
    </source>
</evidence>
<name>A0A4Y9ZFU4_9AGAM</name>
<dbReference type="Pfam" id="PF00400">
    <property type="entry name" value="WD40"/>
    <property type="match status" value="4"/>
</dbReference>
<evidence type="ECO:0000256" key="2">
    <source>
        <dbReference type="ARBA" id="ARBA00022737"/>
    </source>
</evidence>
<dbReference type="GO" id="GO:0035861">
    <property type="term" value="C:site of double-strand break"/>
    <property type="evidence" value="ECO:0007669"/>
    <property type="project" value="TreeGrafter"/>
</dbReference>
<keyword evidence="2" id="KW-0677">Repeat</keyword>
<proteinExistence type="predicted"/>
<feature type="repeat" description="WD" evidence="3">
    <location>
        <begin position="216"/>
        <end position="258"/>
    </location>
</feature>
<accession>A0A4Y9ZFU4</accession>
<dbReference type="InterPro" id="IPR036322">
    <property type="entry name" value="WD40_repeat_dom_sf"/>
</dbReference>
<dbReference type="EMBL" id="SEOQ01000009">
    <property type="protein sequence ID" value="TFY72638.1"/>
    <property type="molecule type" value="Genomic_DNA"/>
</dbReference>
<keyword evidence="6" id="KW-1185">Reference proteome</keyword>
<keyword evidence="1 3" id="KW-0853">WD repeat</keyword>
<feature type="compositionally biased region" description="Polar residues" evidence="4">
    <location>
        <begin position="661"/>
        <end position="672"/>
    </location>
</feature>
<feature type="repeat" description="WD" evidence="3">
    <location>
        <begin position="115"/>
        <end position="147"/>
    </location>
</feature>
<feature type="repeat" description="WD" evidence="3">
    <location>
        <begin position="322"/>
        <end position="348"/>
    </location>
</feature>
<gene>
    <name evidence="5" type="ORF">EVG20_g378</name>
</gene>
<sequence>MADMDAFAAMGFTGFGKQSKKKQLDAGRFDKNKREEKVPTLPPVKNEDADGGLASASASVNRSSSSDPSRQSPAEPNDQDDQDEVVEGEPVYDPDAPEFNSSDSPEFPTTHELILKDHTKVVSALALDPSGARILSGSHDYDCKLWDFGGMDLRCKPFKTWEPAGTYYINDLKYSPDGHHFLVISGTTQPKLYDRDGEEKATYIKGDPYIRDMKNTSGHVGELSACAWHPKDNQTFITSSADSTIRIWDVENKRKQKTVIVVKSKERGARTKVTTCAYSPDGKYIGGVCLDGAMHMWKTNSNFVRPDMTIDGAHTKGTETGSMVFSVDGHTLVTRGGDDTVKIWDLRSFKKPVATRSNILTLYPTTNAIFSPDNRYIVTGAGAPSKGGKGSLLFLNRNDLEVEKELEVDSTPVVVQWHSKINQIVTGLTNGQICVLYSPQTSLNGAKLLINKGPSKKPTIEDMSDALAAPTILTPHALPMFRDAEMARGGKRKREKDRMDPRKSRRPELPVTGPGRGGRVGASATQHVVQNLVRDTTRDEDAVLVKGAHLFEGHLRAGIMDSTVLCTRWTTSAAEGLRSISMAGPLASGNCRVAPNLIRHAYASSLACPREALLKYAQRAEDDPQWTGGQFAHDLLPLCILFASVDVDSDIRSPLEKLQHGVSTSRSRFSQNVEEEEKEDEDH</sequence>
<dbReference type="PRINTS" id="PR00320">
    <property type="entry name" value="GPROTEINBRPT"/>
</dbReference>
<feature type="compositionally biased region" description="Basic and acidic residues" evidence="4">
    <location>
        <begin position="496"/>
        <end position="508"/>
    </location>
</feature>
<protein>
    <submittedName>
        <fullName evidence="5">Uncharacterized protein</fullName>
    </submittedName>
</protein>
<dbReference type="PANTHER" id="PTHR16017">
    <property type="entry name" value="GASTRULATION DEFECTIVE PROTEIN 1-RELATED"/>
    <property type="match status" value="1"/>
</dbReference>
<feature type="region of interest" description="Disordered" evidence="4">
    <location>
        <begin position="485"/>
        <end position="522"/>
    </location>
</feature>
<feature type="compositionally biased region" description="Low complexity" evidence="4">
    <location>
        <begin position="54"/>
        <end position="74"/>
    </location>
</feature>
<dbReference type="InterPro" id="IPR051858">
    <property type="entry name" value="WD_repeat_GAD-1"/>
</dbReference>
<dbReference type="PANTHER" id="PTHR16017:SF0">
    <property type="entry name" value="WD REPEAT-CONTAINING PROTEIN 70"/>
    <property type="match status" value="1"/>
</dbReference>
<dbReference type="SUPFAM" id="SSF50978">
    <property type="entry name" value="WD40 repeat-like"/>
    <property type="match status" value="1"/>
</dbReference>
<dbReference type="Proteomes" id="UP000298327">
    <property type="component" value="Unassembled WGS sequence"/>
</dbReference>
<dbReference type="STRING" id="205917.A0A4Y9ZFU4"/>
<dbReference type="Gene3D" id="2.130.10.10">
    <property type="entry name" value="YVTN repeat-like/Quinoprotein amine dehydrogenase"/>
    <property type="match status" value="2"/>
</dbReference>
<reference evidence="5 6" key="1">
    <citation type="submission" date="2019-02" db="EMBL/GenBank/DDBJ databases">
        <title>Genome sequencing of the rare red list fungi Dentipellis fragilis.</title>
        <authorList>
            <person name="Buettner E."/>
            <person name="Kellner H."/>
        </authorList>
    </citation>
    <scope>NUCLEOTIDE SEQUENCE [LARGE SCALE GENOMIC DNA]</scope>
    <source>
        <strain evidence="5 6">DSM 105465</strain>
    </source>
</reference>
<dbReference type="PROSITE" id="PS50294">
    <property type="entry name" value="WD_REPEATS_REGION"/>
    <property type="match status" value="2"/>
</dbReference>
<dbReference type="InterPro" id="IPR020472">
    <property type="entry name" value="WD40_PAC1"/>
</dbReference>
<dbReference type="PROSITE" id="PS50082">
    <property type="entry name" value="WD_REPEATS_2"/>
    <property type="match status" value="3"/>
</dbReference>
<dbReference type="AlphaFoldDB" id="A0A4Y9ZFU4"/>
<feature type="compositionally biased region" description="Basic and acidic residues" evidence="4">
    <location>
        <begin position="22"/>
        <end position="38"/>
    </location>
</feature>
<evidence type="ECO:0000256" key="4">
    <source>
        <dbReference type="SAM" id="MobiDB-lite"/>
    </source>
</evidence>
<dbReference type="GO" id="GO:0005634">
    <property type="term" value="C:nucleus"/>
    <property type="evidence" value="ECO:0007669"/>
    <property type="project" value="TreeGrafter"/>
</dbReference>
<dbReference type="OrthoDB" id="10264376at2759"/>
<dbReference type="InterPro" id="IPR015943">
    <property type="entry name" value="WD40/YVTN_repeat-like_dom_sf"/>
</dbReference>
<evidence type="ECO:0000313" key="6">
    <source>
        <dbReference type="Proteomes" id="UP000298327"/>
    </source>
</evidence>